<reference evidence="1" key="1">
    <citation type="journal article" date="2021" name="PeerJ">
        <title>Extensive microbial diversity within the chicken gut microbiome revealed by metagenomics and culture.</title>
        <authorList>
            <person name="Gilroy R."/>
            <person name="Ravi A."/>
            <person name="Getino M."/>
            <person name="Pursley I."/>
            <person name="Horton D.L."/>
            <person name="Alikhan N.F."/>
            <person name="Baker D."/>
            <person name="Gharbi K."/>
            <person name="Hall N."/>
            <person name="Watson M."/>
            <person name="Adriaenssens E.M."/>
            <person name="Foster-Nyarko E."/>
            <person name="Jarju S."/>
            <person name="Secka A."/>
            <person name="Antonio M."/>
            <person name="Oren A."/>
            <person name="Chaudhuri R.R."/>
            <person name="La Ragione R."/>
            <person name="Hildebrand F."/>
            <person name="Pallen M.J."/>
        </authorList>
    </citation>
    <scope>NUCLEOTIDE SEQUENCE</scope>
    <source>
        <strain evidence="1">CHK154-13316</strain>
    </source>
</reference>
<dbReference type="AlphaFoldDB" id="A0A921I302"/>
<sequence length="268" mass="30855">MNLFDVNIADNETLHQEGAQAEPEIEVTKEETEMTDFEITTAKEETEMTNYEMSKTADKKDRLYFEDLKTADDVKAYNAQKELREIKYDGEGEYLVNIVCLVDGKVNIQKGKMKFNNPLAIPKYIAWFYGGSKAEEVKVKHMLMLYRKIDDGINLDEPLSEKDPKVHTYIVDKKTVSNYIRAKASKEKKEANKVGRKKKEEYVFVPDEDQMNLLRACGITKFIPAPTRKRRKKAEQTAEPAEVKVVDQTEEVIEQAAEPVEQAEDMQI</sequence>
<comment type="caution">
    <text evidence="1">The sequence shown here is derived from an EMBL/GenBank/DDBJ whole genome shotgun (WGS) entry which is preliminary data.</text>
</comment>
<evidence type="ECO:0000313" key="2">
    <source>
        <dbReference type="Proteomes" id="UP000747074"/>
    </source>
</evidence>
<name>A0A921I302_9BACE</name>
<gene>
    <name evidence="1" type="ORF">K8V07_00135</name>
</gene>
<proteinExistence type="predicted"/>
<dbReference type="EMBL" id="DYVL01000004">
    <property type="protein sequence ID" value="HJG10320.1"/>
    <property type="molecule type" value="Genomic_DNA"/>
</dbReference>
<organism evidence="1 2">
    <name type="scientific">Bacteroides xylanisolvens</name>
    <dbReference type="NCBI Taxonomy" id="371601"/>
    <lineage>
        <taxon>Bacteria</taxon>
        <taxon>Pseudomonadati</taxon>
        <taxon>Bacteroidota</taxon>
        <taxon>Bacteroidia</taxon>
        <taxon>Bacteroidales</taxon>
        <taxon>Bacteroidaceae</taxon>
        <taxon>Bacteroides</taxon>
    </lineage>
</organism>
<accession>A0A921I302</accession>
<reference evidence="1" key="2">
    <citation type="submission" date="2021-09" db="EMBL/GenBank/DDBJ databases">
        <authorList>
            <person name="Gilroy R."/>
        </authorList>
    </citation>
    <scope>NUCLEOTIDE SEQUENCE</scope>
    <source>
        <strain evidence="1">CHK154-13316</strain>
    </source>
</reference>
<protein>
    <submittedName>
        <fullName evidence="1">Uncharacterized protein</fullName>
    </submittedName>
</protein>
<dbReference type="Proteomes" id="UP000747074">
    <property type="component" value="Unassembled WGS sequence"/>
</dbReference>
<evidence type="ECO:0000313" key="1">
    <source>
        <dbReference type="EMBL" id="HJG10320.1"/>
    </source>
</evidence>